<accession>S8BZ11</accession>
<reference evidence="3" key="2">
    <citation type="submission" date="2013-04" db="EMBL/GenBank/DDBJ databases">
        <title>Genomic mechanisms accounting for the adaptation to parasitism in nematode-trapping fungi.</title>
        <authorList>
            <person name="Ahren D.G."/>
        </authorList>
    </citation>
    <scope>NUCLEOTIDE SEQUENCE [LARGE SCALE GENOMIC DNA]</scope>
    <source>
        <strain evidence="3">CBS 200.50</strain>
    </source>
</reference>
<name>S8BZ11_DACHA</name>
<feature type="compositionally biased region" description="Basic and acidic residues" evidence="1">
    <location>
        <begin position="104"/>
        <end position="133"/>
    </location>
</feature>
<sequence length="258" mass="28899">MESEPVNPWVENDDKDNTLSEREEEPPIPAKQGKESEQDTDMDEPDLDAENDENEANVTTEDAVTREKGGKAAKKASGKTKGRPKGNKADKPKKGSVSKKRKRANDAEDSKDEKDDTKKEATESANGEGEKAPAKRGRGRGSNQEAWNADTEKLLTDIIKERTNNHTTGINWNLILEDYKKAVPGTQRKVRSLQNRWFNLKTDSVELSQEQEEYFKQAVKEINGSEKNAAIAWRYKQLSNSEISKGVVAKLLKNLSLN</sequence>
<dbReference type="AlphaFoldDB" id="S8BZ11"/>
<organism evidence="2 3">
    <name type="scientific">Dactylellina haptotyla (strain CBS 200.50)</name>
    <name type="common">Nematode-trapping fungus</name>
    <name type="synonym">Monacrosporium haptotylum</name>
    <dbReference type="NCBI Taxonomy" id="1284197"/>
    <lineage>
        <taxon>Eukaryota</taxon>
        <taxon>Fungi</taxon>
        <taxon>Dikarya</taxon>
        <taxon>Ascomycota</taxon>
        <taxon>Pezizomycotina</taxon>
        <taxon>Orbiliomycetes</taxon>
        <taxon>Orbiliales</taxon>
        <taxon>Orbiliaceae</taxon>
        <taxon>Dactylellina</taxon>
    </lineage>
</organism>
<dbReference type="OrthoDB" id="5426901at2759"/>
<evidence type="ECO:0000313" key="3">
    <source>
        <dbReference type="Proteomes" id="UP000015100"/>
    </source>
</evidence>
<keyword evidence="3" id="KW-1185">Reference proteome</keyword>
<feature type="compositionally biased region" description="Acidic residues" evidence="1">
    <location>
        <begin position="38"/>
        <end position="55"/>
    </location>
</feature>
<comment type="caution">
    <text evidence="2">The sequence shown here is derived from an EMBL/GenBank/DDBJ whole genome shotgun (WGS) entry which is preliminary data.</text>
</comment>
<proteinExistence type="predicted"/>
<gene>
    <name evidence="2" type="ORF">H072_1246</name>
</gene>
<feature type="compositionally biased region" description="Basic residues" evidence="1">
    <location>
        <begin position="94"/>
        <end position="103"/>
    </location>
</feature>
<dbReference type="EMBL" id="AQGS01000035">
    <property type="protein sequence ID" value="EPS44718.1"/>
    <property type="molecule type" value="Genomic_DNA"/>
</dbReference>
<dbReference type="HOGENOM" id="CLU_1077770_0_0_1"/>
<dbReference type="OMA" id="AIAWRYK"/>
<evidence type="ECO:0008006" key="4">
    <source>
        <dbReference type="Google" id="ProtNLM"/>
    </source>
</evidence>
<feature type="compositionally biased region" description="Basic residues" evidence="1">
    <location>
        <begin position="71"/>
        <end position="86"/>
    </location>
</feature>
<reference evidence="2 3" key="1">
    <citation type="journal article" date="2013" name="PLoS Genet.">
        <title>Genomic mechanisms accounting for the adaptation to parasitism in nematode-trapping fungi.</title>
        <authorList>
            <person name="Meerupati T."/>
            <person name="Andersson K.M."/>
            <person name="Friman E."/>
            <person name="Kumar D."/>
            <person name="Tunlid A."/>
            <person name="Ahren D."/>
        </authorList>
    </citation>
    <scope>NUCLEOTIDE SEQUENCE [LARGE SCALE GENOMIC DNA]</scope>
    <source>
        <strain evidence="2 3">CBS 200.50</strain>
    </source>
</reference>
<feature type="region of interest" description="Disordered" evidence="1">
    <location>
        <begin position="1"/>
        <end position="148"/>
    </location>
</feature>
<evidence type="ECO:0000256" key="1">
    <source>
        <dbReference type="SAM" id="MobiDB-lite"/>
    </source>
</evidence>
<dbReference type="Proteomes" id="UP000015100">
    <property type="component" value="Unassembled WGS sequence"/>
</dbReference>
<evidence type="ECO:0000313" key="2">
    <source>
        <dbReference type="EMBL" id="EPS44718.1"/>
    </source>
</evidence>
<protein>
    <recommendedName>
        <fullName evidence="4">Myb-like domain-containing protein</fullName>
    </recommendedName>
</protein>